<dbReference type="Proteomes" id="UP000324767">
    <property type="component" value="Unassembled WGS sequence"/>
</dbReference>
<dbReference type="OrthoDB" id="197400at2759"/>
<evidence type="ECO:0000256" key="3">
    <source>
        <dbReference type="ARBA" id="ARBA00022664"/>
    </source>
</evidence>
<dbReference type="PANTHER" id="PTHR39267">
    <property type="entry name" value="SURVIVAL MOTOR NEURON-LIKE PROTEIN 1"/>
    <property type="match status" value="1"/>
</dbReference>
<dbReference type="InterPro" id="IPR049481">
    <property type="entry name" value="SMN_G2-BD"/>
</dbReference>
<proteinExistence type="inferred from homology"/>
<accession>A0A5M8PP02</accession>
<dbReference type="InterPro" id="IPR040424">
    <property type="entry name" value="Smn1"/>
</dbReference>
<dbReference type="CDD" id="cd22851">
    <property type="entry name" value="SMN_N"/>
    <property type="match status" value="1"/>
</dbReference>
<keyword evidence="4" id="KW-0508">mRNA splicing</keyword>
<evidence type="ECO:0000259" key="7">
    <source>
        <dbReference type="Pfam" id="PF20636"/>
    </source>
</evidence>
<feature type="compositionally biased region" description="Low complexity" evidence="6">
    <location>
        <begin position="232"/>
        <end position="241"/>
    </location>
</feature>
<dbReference type="GO" id="GO:0005634">
    <property type="term" value="C:nucleus"/>
    <property type="evidence" value="ECO:0007669"/>
    <property type="project" value="UniProtKB-SubCell"/>
</dbReference>
<comment type="similarity">
    <text evidence="2">Belongs to the SMN family.</text>
</comment>
<evidence type="ECO:0000313" key="9">
    <source>
        <dbReference type="Proteomes" id="UP000324767"/>
    </source>
</evidence>
<dbReference type="AlphaFoldDB" id="A0A5M8PP02"/>
<dbReference type="GO" id="GO:0008380">
    <property type="term" value="P:RNA splicing"/>
    <property type="evidence" value="ECO:0007669"/>
    <property type="project" value="UniProtKB-KW"/>
</dbReference>
<evidence type="ECO:0000256" key="1">
    <source>
        <dbReference type="ARBA" id="ARBA00004123"/>
    </source>
</evidence>
<feature type="region of interest" description="Disordered" evidence="6">
    <location>
        <begin position="232"/>
        <end position="251"/>
    </location>
</feature>
<gene>
    <name evidence="8" type="ORF">FRX48_06126</name>
</gene>
<evidence type="ECO:0000256" key="6">
    <source>
        <dbReference type="SAM" id="MobiDB-lite"/>
    </source>
</evidence>
<name>A0A5M8PP02_9LECA</name>
<comment type="caution">
    <text evidence="8">The sequence shown here is derived from an EMBL/GenBank/DDBJ whole genome shotgun (WGS) entry which is preliminary data.</text>
</comment>
<protein>
    <recommendedName>
        <fullName evidence="7">Survival Motor Neuron Gemin2-binding domain-containing protein</fullName>
    </recommendedName>
</protein>
<evidence type="ECO:0000313" key="8">
    <source>
        <dbReference type="EMBL" id="KAA6410703.1"/>
    </source>
</evidence>
<evidence type="ECO:0000256" key="2">
    <source>
        <dbReference type="ARBA" id="ARBA00005371"/>
    </source>
</evidence>
<evidence type="ECO:0000256" key="4">
    <source>
        <dbReference type="ARBA" id="ARBA00023187"/>
    </source>
</evidence>
<dbReference type="EMBL" id="VXIT01000009">
    <property type="protein sequence ID" value="KAA6410703.1"/>
    <property type="molecule type" value="Genomic_DNA"/>
</dbReference>
<dbReference type="Pfam" id="PF20636">
    <property type="entry name" value="SMN_G2-BD"/>
    <property type="match status" value="1"/>
</dbReference>
<dbReference type="PANTHER" id="PTHR39267:SF1">
    <property type="entry name" value="SURVIVAL MOTOR NEURON PROTEIN"/>
    <property type="match status" value="1"/>
</dbReference>
<sequence>MPTDFSAVIECAIVLRWEVAPFGLRAESYLESRCSRRSKVPYLAVLGSLVTVANIIPSGQVLRPDSMGKKKKQQVSQAEIWDDSALIRSWDDALAEYKLYHSIHARGERVEDVLRDIEAQEEGTVFESAAINGGQDRAEAVDSEMLEDGEVADEEEKPVRQDEGIESTDPATSSPNAHHYHQQAPGANDGGYGPGAPTMPNAVLGRVEDEALKNLMMSWYFAGYYTGLYEGQQQAAQTPAQRPSGDRKEAD</sequence>
<dbReference type="GO" id="GO:0006397">
    <property type="term" value="P:mRNA processing"/>
    <property type="evidence" value="ECO:0007669"/>
    <property type="project" value="UniProtKB-KW"/>
</dbReference>
<organism evidence="8 9">
    <name type="scientific">Lasallia pustulata</name>
    <dbReference type="NCBI Taxonomy" id="136370"/>
    <lineage>
        <taxon>Eukaryota</taxon>
        <taxon>Fungi</taxon>
        <taxon>Dikarya</taxon>
        <taxon>Ascomycota</taxon>
        <taxon>Pezizomycotina</taxon>
        <taxon>Lecanoromycetes</taxon>
        <taxon>OSLEUM clade</taxon>
        <taxon>Umbilicariomycetidae</taxon>
        <taxon>Umbilicariales</taxon>
        <taxon>Umbilicariaceae</taxon>
        <taxon>Lasallia</taxon>
    </lineage>
</organism>
<dbReference type="CDD" id="cd22852">
    <property type="entry name" value="SMN_C"/>
    <property type="match status" value="1"/>
</dbReference>
<evidence type="ECO:0000256" key="5">
    <source>
        <dbReference type="ARBA" id="ARBA00023242"/>
    </source>
</evidence>
<comment type="subcellular location">
    <subcellularLocation>
        <location evidence="1">Nucleus</location>
    </subcellularLocation>
</comment>
<dbReference type="Pfam" id="PF20635">
    <property type="entry name" value="SMN_YG-box"/>
    <property type="match status" value="1"/>
</dbReference>
<reference evidence="8 9" key="1">
    <citation type="submission" date="2019-09" db="EMBL/GenBank/DDBJ databases">
        <title>The hologenome of the rock-dwelling lichen Lasallia pustulata.</title>
        <authorList>
            <person name="Greshake Tzovaras B."/>
            <person name="Segers F."/>
            <person name="Bicker A."/>
            <person name="Dal Grande F."/>
            <person name="Otte J."/>
            <person name="Hankeln T."/>
            <person name="Schmitt I."/>
            <person name="Ebersberger I."/>
        </authorList>
    </citation>
    <scope>NUCLEOTIDE SEQUENCE [LARGE SCALE GENOMIC DNA]</scope>
    <source>
        <strain evidence="8">A1-1</strain>
    </source>
</reference>
<feature type="region of interest" description="Disordered" evidence="6">
    <location>
        <begin position="148"/>
        <end position="195"/>
    </location>
</feature>
<feature type="domain" description="Survival Motor Neuron Gemin2-binding" evidence="7">
    <location>
        <begin position="78"/>
        <end position="98"/>
    </location>
</feature>
<keyword evidence="5" id="KW-0539">Nucleus</keyword>
<keyword evidence="3" id="KW-0507">mRNA processing</keyword>
<dbReference type="InterPro" id="IPR047313">
    <property type="entry name" value="SMN_C"/>
</dbReference>